<comment type="caution">
    <text evidence="1">The sequence shown here is derived from an EMBL/GenBank/DDBJ whole genome shotgun (WGS) entry which is preliminary data.</text>
</comment>
<protein>
    <submittedName>
        <fullName evidence="1">Uncharacterized protein</fullName>
    </submittedName>
</protein>
<proteinExistence type="predicted"/>
<organism evidence="1">
    <name type="scientific">Sesamum radiatum</name>
    <name type="common">Black benniseed</name>
    <dbReference type="NCBI Taxonomy" id="300843"/>
    <lineage>
        <taxon>Eukaryota</taxon>
        <taxon>Viridiplantae</taxon>
        <taxon>Streptophyta</taxon>
        <taxon>Embryophyta</taxon>
        <taxon>Tracheophyta</taxon>
        <taxon>Spermatophyta</taxon>
        <taxon>Magnoliopsida</taxon>
        <taxon>eudicotyledons</taxon>
        <taxon>Gunneridae</taxon>
        <taxon>Pentapetalae</taxon>
        <taxon>asterids</taxon>
        <taxon>lamiids</taxon>
        <taxon>Lamiales</taxon>
        <taxon>Pedaliaceae</taxon>
        <taxon>Sesamum</taxon>
    </lineage>
</organism>
<dbReference type="EMBL" id="JACGWJ010000031">
    <property type="protein sequence ID" value="KAL0298953.1"/>
    <property type="molecule type" value="Genomic_DNA"/>
</dbReference>
<name>A0AAW2JXN9_SESRA</name>
<evidence type="ECO:0000313" key="1">
    <source>
        <dbReference type="EMBL" id="KAL0298953.1"/>
    </source>
</evidence>
<reference evidence="1" key="2">
    <citation type="journal article" date="2024" name="Plant">
        <title>Genomic evolution and insights into agronomic trait innovations of Sesamum species.</title>
        <authorList>
            <person name="Miao H."/>
            <person name="Wang L."/>
            <person name="Qu L."/>
            <person name="Liu H."/>
            <person name="Sun Y."/>
            <person name="Le M."/>
            <person name="Wang Q."/>
            <person name="Wei S."/>
            <person name="Zheng Y."/>
            <person name="Lin W."/>
            <person name="Duan Y."/>
            <person name="Cao H."/>
            <person name="Xiong S."/>
            <person name="Wang X."/>
            <person name="Wei L."/>
            <person name="Li C."/>
            <person name="Ma Q."/>
            <person name="Ju M."/>
            <person name="Zhao R."/>
            <person name="Li G."/>
            <person name="Mu C."/>
            <person name="Tian Q."/>
            <person name="Mei H."/>
            <person name="Zhang T."/>
            <person name="Gao T."/>
            <person name="Zhang H."/>
        </authorList>
    </citation>
    <scope>NUCLEOTIDE SEQUENCE</scope>
    <source>
        <strain evidence="1">G02</strain>
    </source>
</reference>
<reference evidence="1" key="1">
    <citation type="submission" date="2020-06" db="EMBL/GenBank/DDBJ databases">
        <authorList>
            <person name="Li T."/>
            <person name="Hu X."/>
            <person name="Zhang T."/>
            <person name="Song X."/>
            <person name="Zhang H."/>
            <person name="Dai N."/>
            <person name="Sheng W."/>
            <person name="Hou X."/>
            <person name="Wei L."/>
        </authorList>
    </citation>
    <scope>NUCLEOTIDE SEQUENCE</scope>
    <source>
        <strain evidence="1">G02</strain>
        <tissue evidence="1">Leaf</tissue>
    </source>
</reference>
<gene>
    <name evidence="1" type="ORF">Sradi_6555100</name>
</gene>
<dbReference type="AlphaFoldDB" id="A0AAW2JXN9"/>
<accession>A0AAW2JXN9</accession>
<sequence length="68" mass="7617">MKKGDISAFSRRTKRNALCWGDGTRKEMAQKKEVGVPMLLTCNEMHQPRDALLLTPQGSVTELNLSLD</sequence>